<sequence>MDIRFATKEDNEKLLDIERRSAQEGKIWVVGYKENFFDRLKYYSKGSILVAEEKGDIIGCIGIAFDEYLVDSVPRKAIYLFGLRTNPAYRMKIARWLKAIIQELENRYGESEFDFAYASVKADNTASKKILAHMGFSRFATLDFYACPVLHRIKNTGVCVERPDMDRVLGLYSGMSSRFDLVPKHVRVFEPMIEEKRLKLFTGEGASALVFDTSGESDFGIAKLSPGLRFFQVIGKYLLSPLARVPGMKERLRIWDVLILDYRTPRAARRVVAEIHKEAWKEKVTLLNFARDSTLGSLKPAIGPLSFKIPFDIMIFEKKEIPRKGRPVIWVPAL</sequence>
<dbReference type="Gene3D" id="3.40.630.30">
    <property type="match status" value="1"/>
</dbReference>
<dbReference type="CDD" id="cd04301">
    <property type="entry name" value="NAT_SF"/>
    <property type="match status" value="1"/>
</dbReference>
<gene>
    <name evidence="2" type="ORF">MESINF_0568</name>
</gene>
<accession>A0A7Z7PQ33</accession>
<dbReference type="RefSeq" id="WP_231936823.1">
    <property type="nucleotide sequence ID" value="NZ_LS974202.1"/>
</dbReference>
<dbReference type="Pfam" id="PF00583">
    <property type="entry name" value="Acetyltransf_1"/>
    <property type="match status" value="1"/>
</dbReference>
<dbReference type="Proteomes" id="UP000250796">
    <property type="component" value="Chromosome MESINF"/>
</dbReference>
<proteinExistence type="predicted"/>
<reference evidence="2 3" key="1">
    <citation type="submission" date="2017-01" db="EMBL/GenBank/DDBJ databases">
        <authorList>
            <person name="Erauso G."/>
        </authorList>
    </citation>
    <scope>NUCLEOTIDE SEQUENCE [LARGE SCALE GENOMIC DNA]</scope>
    <source>
        <strain evidence="2">MESINF1</strain>
    </source>
</reference>
<evidence type="ECO:0000313" key="3">
    <source>
        <dbReference type="Proteomes" id="UP000250796"/>
    </source>
</evidence>
<dbReference type="KEGG" id="minf:MESINF_0568"/>
<keyword evidence="3" id="KW-1185">Reference proteome</keyword>
<feature type="domain" description="N-acetyltransferase" evidence="1">
    <location>
        <begin position="1"/>
        <end position="156"/>
    </location>
</feature>
<dbReference type="InterPro" id="IPR000182">
    <property type="entry name" value="GNAT_dom"/>
</dbReference>
<dbReference type="GO" id="GO:0016747">
    <property type="term" value="F:acyltransferase activity, transferring groups other than amino-acyl groups"/>
    <property type="evidence" value="ECO:0007669"/>
    <property type="project" value="InterPro"/>
</dbReference>
<name>A0A7Z7PQ33_9BACT</name>
<organism evidence="2 3">
    <name type="scientific">Mesotoga infera</name>
    <dbReference type="NCBI Taxonomy" id="1236046"/>
    <lineage>
        <taxon>Bacteria</taxon>
        <taxon>Thermotogati</taxon>
        <taxon>Thermotogota</taxon>
        <taxon>Thermotogae</taxon>
        <taxon>Kosmotogales</taxon>
        <taxon>Kosmotogaceae</taxon>
        <taxon>Mesotoga</taxon>
    </lineage>
</organism>
<dbReference type="PROSITE" id="PS51186">
    <property type="entry name" value="GNAT"/>
    <property type="match status" value="1"/>
</dbReference>
<protein>
    <recommendedName>
        <fullName evidence="1">N-acetyltransferase domain-containing protein</fullName>
    </recommendedName>
</protein>
<dbReference type="EMBL" id="LS974202">
    <property type="protein sequence ID" value="SSC12017.1"/>
    <property type="molecule type" value="Genomic_DNA"/>
</dbReference>
<dbReference type="InterPro" id="IPR016181">
    <property type="entry name" value="Acyl_CoA_acyltransferase"/>
</dbReference>
<dbReference type="SUPFAM" id="SSF55729">
    <property type="entry name" value="Acyl-CoA N-acyltransferases (Nat)"/>
    <property type="match status" value="1"/>
</dbReference>
<evidence type="ECO:0000259" key="1">
    <source>
        <dbReference type="PROSITE" id="PS51186"/>
    </source>
</evidence>
<dbReference type="AlphaFoldDB" id="A0A7Z7PQ33"/>
<evidence type="ECO:0000313" key="2">
    <source>
        <dbReference type="EMBL" id="SSC12017.1"/>
    </source>
</evidence>